<evidence type="ECO:0000313" key="2">
    <source>
        <dbReference type="EMBL" id="KAL0269076.1"/>
    </source>
</evidence>
<accession>A0AAW2HHL4</accession>
<feature type="compositionally biased region" description="Basic and acidic residues" evidence="1">
    <location>
        <begin position="62"/>
        <end position="73"/>
    </location>
</feature>
<comment type="caution">
    <text evidence="2">The sequence shown here is derived from an EMBL/GenBank/DDBJ whole genome shotgun (WGS) entry which is preliminary data.</text>
</comment>
<feature type="compositionally biased region" description="Basic and acidic residues" evidence="1">
    <location>
        <begin position="99"/>
        <end position="124"/>
    </location>
</feature>
<evidence type="ECO:0000256" key="1">
    <source>
        <dbReference type="SAM" id="MobiDB-lite"/>
    </source>
</evidence>
<dbReference type="EMBL" id="JARGDH010000004">
    <property type="protein sequence ID" value="KAL0269076.1"/>
    <property type="molecule type" value="Genomic_DNA"/>
</dbReference>
<feature type="compositionally biased region" description="Basic and acidic residues" evidence="1">
    <location>
        <begin position="22"/>
        <end position="33"/>
    </location>
</feature>
<dbReference type="AlphaFoldDB" id="A0AAW2HHL4"/>
<feature type="region of interest" description="Disordered" evidence="1">
    <location>
        <begin position="1"/>
        <end position="167"/>
    </location>
</feature>
<gene>
    <name evidence="2" type="ORF">PYX00_006911</name>
</gene>
<organism evidence="2">
    <name type="scientific">Menopon gallinae</name>
    <name type="common">poultry shaft louse</name>
    <dbReference type="NCBI Taxonomy" id="328185"/>
    <lineage>
        <taxon>Eukaryota</taxon>
        <taxon>Metazoa</taxon>
        <taxon>Ecdysozoa</taxon>
        <taxon>Arthropoda</taxon>
        <taxon>Hexapoda</taxon>
        <taxon>Insecta</taxon>
        <taxon>Pterygota</taxon>
        <taxon>Neoptera</taxon>
        <taxon>Paraneoptera</taxon>
        <taxon>Psocodea</taxon>
        <taxon>Troctomorpha</taxon>
        <taxon>Phthiraptera</taxon>
        <taxon>Amblycera</taxon>
        <taxon>Menoponidae</taxon>
        <taxon>Menopon</taxon>
    </lineage>
</organism>
<protein>
    <submittedName>
        <fullName evidence="2">Uncharacterized protein</fullName>
    </submittedName>
</protein>
<sequence length="201" mass="21546">MAGANRVDGGRPVGQAFQDPAEAIRAEADHGDAGGEGISGNDRIPVSRGRRGAGTGTLSSNDEAHFTDGDRSADVMSLEELDARVQGARFEKNSTGSGRHGEEDRRRGGEHHPTQAATRDERQPQRGSGHPAELRHGQTVDGSSGAHRDDSNYAVGSGMHVDDPTKPPFGRRKIVLLHDDEIVWLKVFDSRGPLLALVQMM</sequence>
<reference evidence="2" key="1">
    <citation type="journal article" date="2024" name="Gigascience">
        <title>Chromosome-level genome of the poultry shaft louse Menopon gallinae provides insight into the host-switching and adaptive evolution of parasitic lice.</title>
        <authorList>
            <person name="Xu Y."/>
            <person name="Ma L."/>
            <person name="Liu S."/>
            <person name="Liang Y."/>
            <person name="Liu Q."/>
            <person name="He Z."/>
            <person name="Tian L."/>
            <person name="Duan Y."/>
            <person name="Cai W."/>
            <person name="Li H."/>
            <person name="Song F."/>
        </authorList>
    </citation>
    <scope>NUCLEOTIDE SEQUENCE</scope>
    <source>
        <strain evidence="2">Cailab_2023a</strain>
    </source>
</reference>
<proteinExistence type="predicted"/>
<name>A0AAW2HHL4_9NEOP</name>